<name>A0A218P087_THECE</name>
<sequence>MNVEEFLYRIGESVDSGTRRIIESVKGFLHPSPSSEPPRFKYLRKLTKKPLTVHEFLSLKLQLTFLGYLSLNLALLFLRLNPLWLAGLAAIYFLYLRYTLTRNREFFIEFQPYRFFYYSISTISFGAFLGYDLLRRIATSVYYYYTYLTLVVVAILAFRWYFKAKYGRDYTYGVVEELRGGLARVSVHDDIAANVKPGYYWVDAVDDLEVGRVVKLLIEDRKLRGAVPTRILEVYLGGQSSQSSTEPKEESESKSSR</sequence>
<evidence type="ECO:0000256" key="2">
    <source>
        <dbReference type="SAM" id="Phobius"/>
    </source>
</evidence>
<proteinExistence type="predicted"/>
<protein>
    <recommendedName>
        <fullName evidence="5">DUF2101 domain-containing protein</fullName>
    </recommendedName>
</protein>
<dbReference type="Pfam" id="PF09874">
    <property type="entry name" value="DUF2101"/>
    <property type="match status" value="1"/>
</dbReference>
<feature type="region of interest" description="Disordered" evidence="1">
    <location>
        <begin position="238"/>
        <end position="257"/>
    </location>
</feature>
<keyword evidence="2" id="KW-1133">Transmembrane helix</keyword>
<dbReference type="Proteomes" id="UP000197156">
    <property type="component" value="Chromosome"/>
</dbReference>
<reference evidence="3 4" key="1">
    <citation type="submission" date="2016-03" db="EMBL/GenBank/DDBJ databases">
        <title>Complete genome sequence of Thermococcus celer.</title>
        <authorList>
            <person name="Oger P.M."/>
        </authorList>
    </citation>
    <scope>NUCLEOTIDE SEQUENCE [LARGE SCALE GENOMIC DNA]</scope>
    <source>
        <strain evidence="3 4">Vu 13</strain>
    </source>
</reference>
<dbReference type="GeneID" id="33323393"/>
<gene>
    <name evidence="3" type="ORF">A3L02_01540</name>
</gene>
<evidence type="ECO:0000313" key="4">
    <source>
        <dbReference type="Proteomes" id="UP000197156"/>
    </source>
</evidence>
<feature type="transmembrane region" description="Helical" evidence="2">
    <location>
        <begin position="112"/>
        <end position="131"/>
    </location>
</feature>
<dbReference type="InterPro" id="IPR018663">
    <property type="entry name" value="DUF2101_membrane"/>
</dbReference>
<keyword evidence="4" id="KW-1185">Reference proteome</keyword>
<keyword evidence="2" id="KW-0472">Membrane</keyword>
<dbReference type="OrthoDB" id="86267at2157"/>
<dbReference type="EMBL" id="CP014854">
    <property type="protein sequence ID" value="ASI98341.1"/>
    <property type="molecule type" value="Genomic_DNA"/>
</dbReference>
<dbReference type="KEGG" id="tce:A3L02_01540"/>
<evidence type="ECO:0000256" key="1">
    <source>
        <dbReference type="SAM" id="MobiDB-lite"/>
    </source>
</evidence>
<dbReference type="AlphaFoldDB" id="A0A218P087"/>
<keyword evidence="2" id="KW-0812">Transmembrane</keyword>
<feature type="transmembrane region" description="Helical" evidence="2">
    <location>
        <begin position="57"/>
        <end position="77"/>
    </location>
</feature>
<organism evidence="3 4">
    <name type="scientific">Thermococcus celer Vu 13 = JCM 8558</name>
    <dbReference type="NCBI Taxonomy" id="1293037"/>
    <lineage>
        <taxon>Archaea</taxon>
        <taxon>Methanobacteriati</taxon>
        <taxon>Methanobacteriota</taxon>
        <taxon>Thermococci</taxon>
        <taxon>Thermococcales</taxon>
        <taxon>Thermococcaceae</taxon>
        <taxon>Thermococcus</taxon>
    </lineage>
</organism>
<dbReference type="RefSeq" id="WP_088862307.1">
    <property type="nucleotide sequence ID" value="NZ_CP014854.1"/>
</dbReference>
<feature type="transmembrane region" description="Helical" evidence="2">
    <location>
        <begin position="143"/>
        <end position="162"/>
    </location>
</feature>
<feature type="transmembrane region" description="Helical" evidence="2">
    <location>
        <begin position="83"/>
        <end position="100"/>
    </location>
</feature>
<accession>A0A218P087</accession>
<feature type="compositionally biased region" description="Basic and acidic residues" evidence="1">
    <location>
        <begin position="246"/>
        <end position="257"/>
    </location>
</feature>
<evidence type="ECO:0000313" key="3">
    <source>
        <dbReference type="EMBL" id="ASI98341.1"/>
    </source>
</evidence>
<evidence type="ECO:0008006" key="5">
    <source>
        <dbReference type="Google" id="ProtNLM"/>
    </source>
</evidence>